<feature type="transmembrane region" description="Helical" evidence="1">
    <location>
        <begin position="104"/>
        <end position="124"/>
    </location>
</feature>
<proteinExistence type="predicted"/>
<organism evidence="2 3">
    <name type="scientific">Actinophytocola xinjiangensis</name>
    <dbReference type="NCBI Taxonomy" id="485602"/>
    <lineage>
        <taxon>Bacteria</taxon>
        <taxon>Bacillati</taxon>
        <taxon>Actinomycetota</taxon>
        <taxon>Actinomycetes</taxon>
        <taxon>Pseudonocardiales</taxon>
        <taxon>Pseudonocardiaceae</taxon>
    </lineage>
</organism>
<feature type="transmembrane region" description="Helical" evidence="1">
    <location>
        <begin position="177"/>
        <end position="199"/>
    </location>
</feature>
<evidence type="ECO:0000313" key="2">
    <source>
        <dbReference type="EMBL" id="OLF05558.1"/>
    </source>
</evidence>
<dbReference type="AlphaFoldDB" id="A0A7Z0WEM1"/>
<keyword evidence="1" id="KW-1133">Transmembrane helix</keyword>
<comment type="caution">
    <text evidence="2">The sequence shown here is derived from an EMBL/GenBank/DDBJ whole genome shotgun (WGS) entry which is preliminary data.</text>
</comment>
<dbReference type="Proteomes" id="UP000185696">
    <property type="component" value="Unassembled WGS sequence"/>
</dbReference>
<gene>
    <name evidence="2" type="ORF">BLA60_35340</name>
</gene>
<accession>A0A7Z0WEM1</accession>
<keyword evidence="1" id="KW-0472">Membrane</keyword>
<evidence type="ECO:0000313" key="3">
    <source>
        <dbReference type="Proteomes" id="UP000185696"/>
    </source>
</evidence>
<reference evidence="2 3" key="1">
    <citation type="submission" date="2016-12" db="EMBL/GenBank/DDBJ databases">
        <title>The draft genome sequence of Actinophytocola xinjiangensis.</title>
        <authorList>
            <person name="Wang W."/>
            <person name="Yuan L."/>
        </authorList>
    </citation>
    <scope>NUCLEOTIDE SEQUENCE [LARGE SCALE GENOMIC DNA]</scope>
    <source>
        <strain evidence="2 3">CGMCC 4.4663</strain>
    </source>
</reference>
<feature type="transmembrane region" description="Helical" evidence="1">
    <location>
        <begin position="75"/>
        <end position="97"/>
    </location>
</feature>
<dbReference type="RefSeq" id="WP_075137426.1">
    <property type="nucleotide sequence ID" value="NZ_MSIF01000027.1"/>
</dbReference>
<keyword evidence="3" id="KW-1185">Reference proteome</keyword>
<feature type="transmembrane region" description="Helical" evidence="1">
    <location>
        <begin position="27"/>
        <end position="49"/>
    </location>
</feature>
<protein>
    <submittedName>
        <fullName evidence="2">Uncharacterized protein</fullName>
    </submittedName>
</protein>
<sequence>MVAGIEDIHRPEAAPGPVERAVSLRKLGWWVLGVSVLLNVLSMAIPALIDHPLTTERGEIRVYFDVFSEGNLPTWWSVALLVLAAVSHAVVGALAVAARTRGAWAWFVSAAVLGALSLDDHTSLHERLERIGKSWVSFERFPGYWLVPGIIAGLVIAVAMGLLAWRLSGLTRWCMIGGLALLLGSAMGMEMVQGLLVAAGESGPVYVLVLHAEELGENLGVLLMITAAVRSVTITLRAGQVGIRHGRTEPTMITEER</sequence>
<name>A0A7Z0WEM1_9PSEU</name>
<evidence type="ECO:0000256" key="1">
    <source>
        <dbReference type="SAM" id="Phobius"/>
    </source>
</evidence>
<feature type="transmembrane region" description="Helical" evidence="1">
    <location>
        <begin position="144"/>
        <end position="165"/>
    </location>
</feature>
<feature type="transmembrane region" description="Helical" evidence="1">
    <location>
        <begin position="219"/>
        <end position="238"/>
    </location>
</feature>
<keyword evidence="1" id="KW-0812">Transmembrane</keyword>
<dbReference type="EMBL" id="MSIF01000027">
    <property type="protein sequence ID" value="OLF05558.1"/>
    <property type="molecule type" value="Genomic_DNA"/>
</dbReference>